<dbReference type="EMBL" id="JBHRTR010000034">
    <property type="protein sequence ID" value="MFC3229687.1"/>
    <property type="molecule type" value="Genomic_DNA"/>
</dbReference>
<dbReference type="SUPFAM" id="SSF55785">
    <property type="entry name" value="PYP-like sensor domain (PAS domain)"/>
    <property type="match status" value="1"/>
</dbReference>
<evidence type="ECO:0000313" key="1">
    <source>
        <dbReference type="EMBL" id="MFC3229687.1"/>
    </source>
</evidence>
<proteinExistence type="predicted"/>
<dbReference type="RefSeq" id="WP_379904125.1">
    <property type="nucleotide sequence ID" value="NZ_JBHRTR010000034.1"/>
</dbReference>
<dbReference type="Pfam" id="PF07310">
    <property type="entry name" value="PAS_5"/>
    <property type="match status" value="1"/>
</dbReference>
<dbReference type="InterPro" id="IPR009922">
    <property type="entry name" value="DUF1457"/>
</dbReference>
<dbReference type="Proteomes" id="UP001595528">
    <property type="component" value="Unassembled WGS sequence"/>
</dbReference>
<accession>A0ABV7L4Z9</accession>
<organism evidence="1 2">
    <name type="scientific">Marinibaculum pumilum</name>
    <dbReference type="NCBI Taxonomy" id="1766165"/>
    <lineage>
        <taxon>Bacteria</taxon>
        <taxon>Pseudomonadati</taxon>
        <taxon>Pseudomonadota</taxon>
        <taxon>Alphaproteobacteria</taxon>
        <taxon>Rhodospirillales</taxon>
        <taxon>Rhodospirillaceae</taxon>
        <taxon>Marinibaculum</taxon>
    </lineage>
</organism>
<dbReference type="InterPro" id="IPR035965">
    <property type="entry name" value="PAS-like_dom_sf"/>
</dbReference>
<gene>
    <name evidence="1" type="ORF">ACFOGJ_20730</name>
</gene>
<evidence type="ECO:0000313" key="2">
    <source>
        <dbReference type="Proteomes" id="UP001595528"/>
    </source>
</evidence>
<name>A0ABV7L4Z9_9PROT</name>
<protein>
    <submittedName>
        <fullName evidence="1">PAS domain-containing protein</fullName>
    </submittedName>
</protein>
<comment type="caution">
    <text evidence="1">The sequence shown here is derived from an EMBL/GenBank/DDBJ whole genome shotgun (WGS) entry which is preliminary data.</text>
</comment>
<reference evidence="2" key="1">
    <citation type="journal article" date="2019" name="Int. J. Syst. Evol. Microbiol.">
        <title>The Global Catalogue of Microorganisms (GCM) 10K type strain sequencing project: providing services to taxonomists for standard genome sequencing and annotation.</title>
        <authorList>
            <consortium name="The Broad Institute Genomics Platform"/>
            <consortium name="The Broad Institute Genome Sequencing Center for Infectious Disease"/>
            <person name="Wu L."/>
            <person name="Ma J."/>
        </authorList>
    </citation>
    <scope>NUCLEOTIDE SEQUENCE [LARGE SCALE GENOMIC DNA]</scope>
    <source>
        <strain evidence="2">KCTC 42964</strain>
    </source>
</reference>
<sequence>MSLEEVAIGEVQPDLVQPLLKAWFSGGSDGGCPSVSAIKPFLVPALVPNIMLLEPAGDSFVYRVVGEDLQQLAGRNLRGLTVRDLYGETDYGRMIEAHYRQAVADRRPIHLEDRYRRPQDGLTLATWRVVMPYATDGAVTRLLAVQTFEDGTEPDSLPVLPEAAAVRRMCRVAAP</sequence>
<keyword evidence="2" id="KW-1185">Reference proteome</keyword>